<organism evidence="2 3">
    <name type="scientific">Cladobotryum mycophilum</name>
    <dbReference type="NCBI Taxonomy" id="491253"/>
    <lineage>
        <taxon>Eukaryota</taxon>
        <taxon>Fungi</taxon>
        <taxon>Dikarya</taxon>
        <taxon>Ascomycota</taxon>
        <taxon>Pezizomycotina</taxon>
        <taxon>Sordariomycetes</taxon>
        <taxon>Hypocreomycetidae</taxon>
        <taxon>Hypocreales</taxon>
        <taxon>Hypocreaceae</taxon>
        <taxon>Cladobotryum</taxon>
    </lineage>
</organism>
<sequence length="177" mass="19327">MSDSNMDFARAALAQRRPFFLSLAPTTSDSYPRVPVNRPSAPRASISEGVALADRSRRSSNGFRVLKLGPVYWGEHADEHQEDFYAVDDAASTTSTEQPSSFLSLAPTTSASYPRMPVSRPLVEETRSALPEPSSRRSSSSSSTTGFRVLKLGPVYWGEHADEHKADFHDVVIPGSP</sequence>
<reference evidence="2 3" key="1">
    <citation type="submission" date="2024-01" db="EMBL/GenBank/DDBJ databases">
        <title>Complete genome of Cladobotryum mycophilum ATHUM6906.</title>
        <authorList>
            <person name="Christinaki A.C."/>
            <person name="Myridakis A.I."/>
            <person name="Kouvelis V.N."/>
        </authorList>
    </citation>
    <scope>NUCLEOTIDE SEQUENCE [LARGE SCALE GENOMIC DNA]</scope>
    <source>
        <strain evidence="2 3">ATHUM6906</strain>
    </source>
</reference>
<keyword evidence="3" id="KW-1185">Reference proteome</keyword>
<evidence type="ECO:0000313" key="3">
    <source>
        <dbReference type="Proteomes" id="UP001338125"/>
    </source>
</evidence>
<name>A0ABR0SLG8_9HYPO</name>
<proteinExistence type="predicted"/>
<comment type="caution">
    <text evidence="2">The sequence shown here is derived from an EMBL/GenBank/DDBJ whole genome shotgun (WGS) entry which is preliminary data.</text>
</comment>
<dbReference type="Proteomes" id="UP001338125">
    <property type="component" value="Unassembled WGS sequence"/>
</dbReference>
<evidence type="ECO:0000256" key="1">
    <source>
        <dbReference type="SAM" id="MobiDB-lite"/>
    </source>
</evidence>
<gene>
    <name evidence="2" type="ORF">PT974_06163</name>
</gene>
<feature type="region of interest" description="Disordered" evidence="1">
    <location>
        <begin position="88"/>
        <end position="145"/>
    </location>
</feature>
<accession>A0ABR0SLG8</accession>
<dbReference type="EMBL" id="JAVFKD010000012">
    <property type="protein sequence ID" value="KAK5992747.1"/>
    <property type="molecule type" value="Genomic_DNA"/>
</dbReference>
<feature type="compositionally biased region" description="Polar residues" evidence="1">
    <location>
        <begin position="91"/>
        <end position="112"/>
    </location>
</feature>
<evidence type="ECO:0000313" key="2">
    <source>
        <dbReference type="EMBL" id="KAK5992747.1"/>
    </source>
</evidence>
<protein>
    <submittedName>
        <fullName evidence="2">Uncharacterized protein</fullName>
    </submittedName>
</protein>